<dbReference type="Proteomes" id="UP000189410">
    <property type="component" value="Unassembled WGS sequence"/>
</dbReference>
<sequence length="146" mass="16153">MKIGELARRSGLSASRIRFYERIGLLKTVTRQSNGYRRYPPEALTVLSMITAGQQAGFSLDELRTLLPSNISQWDHASLVATLENKISELAELERKIVASKAQLETVLNDIAAKPYDMDCAENAQRVMSRVGLVLSSSNPEQDSGK</sequence>
<dbReference type="InterPro" id="IPR047057">
    <property type="entry name" value="MerR_fam"/>
</dbReference>
<comment type="caution">
    <text evidence="6">The sequence shown here is derived from an EMBL/GenBank/DDBJ whole genome shotgun (WGS) entry which is preliminary data.</text>
</comment>
<reference evidence="6 7" key="1">
    <citation type="journal article" date="2017" name="Genome Announc.">
        <title>Draft Genome Sequences of Salinivibrio proteolyticus, Salinivibrio sharmensis, Salinivibrio siamensis, Salinivibrio costicola subsp. alcaliphilus, Salinivibrio costicola subsp. vallismortis, and 29 New Isolates Belonging to the Genus Salinivibrio.</title>
        <authorList>
            <person name="Lopez-Hermoso C."/>
            <person name="de la Haba R.R."/>
            <person name="Sanchez-Porro C."/>
            <person name="Bayliss S.C."/>
            <person name="Feil E.J."/>
            <person name="Ventosa A."/>
        </authorList>
    </citation>
    <scope>NUCLEOTIDE SEQUENCE [LARGE SCALE GENOMIC DNA]</scope>
    <source>
        <strain evidence="6 7">JCM 14472</strain>
    </source>
</reference>
<keyword evidence="4" id="KW-0175">Coiled coil</keyword>
<evidence type="ECO:0000313" key="6">
    <source>
        <dbReference type="EMBL" id="OOE87147.1"/>
    </source>
</evidence>
<organism evidence="6 7">
    <name type="scientific">Salinivibrio siamensis</name>
    <dbReference type="NCBI Taxonomy" id="414286"/>
    <lineage>
        <taxon>Bacteria</taxon>
        <taxon>Pseudomonadati</taxon>
        <taxon>Pseudomonadota</taxon>
        <taxon>Gammaproteobacteria</taxon>
        <taxon>Vibrionales</taxon>
        <taxon>Vibrionaceae</taxon>
        <taxon>Salinivibrio</taxon>
    </lineage>
</organism>
<name>A0ABX3KE02_9GAMM</name>
<dbReference type="SUPFAM" id="SSF46955">
    <property type="entry name" value="Putative DNA-binding domain"/>
    <property type="match status" value="1"/>
</dbReference>
<keyword evidence="2" id="KW-0238">DNA-binding</keyword>
<feature type="coiled-coil region" evidence="4">
    <location>
        <begin position="76"/>
        <end position="110"/>
    </location>
</feature>
<keyword evidence="1" id="KW-0805">Transcription regulation</keyword>
<evidence type="ECO:0000256" key="4">
    <source>
        <dbReference type="SAM" id="Coils"/>
    </source>
</evidence>
<gene>
    <name evidence="6" type="ORF">BZG73_02810</name>
</gene>
<keyword evidence="7" id="KW-1185">Reference proteome</keyword>
<evidence type="ECO:0000256" key="2">
    <source>
        <dbReference type="ARBA" id="ARBA00023125"/>
    </source>
</evidence>
<dbReference type="PRINTS" id="PR00040">
    <property type="entry name" value="HTHMERR"/>
</dbReference>
<dbReference type="Gene3D" id="1.10.1660.10">
    <property type="match status" value="1"/>
</dbReference>
<dbReference type="PANTHER" id="PTHR30204">
    <property type="entry name" value="REDOX-CYCLING DRUG-SENSING TRANSCRIPTIONAL ACTIVATOR SOXR"/>
    <property type="match status" value="1"/>
</dbReference>
<keyword evidence="3" id="KW-0804">Transcription</keyword>
<dbReference type="Pfam" id="PF13411">
    <property type="entry name" value="MerR_1"/>
    <property type="match status" value="1"/>
</dbReference>
<proteinExistence type="predicted"/>
<dbReference type="InterPro" id="IPR000551">
    <property type="entry name" value="MerR-type_HTH_dom"/>
</dbReference>
<evidence type="ECO:0000256" key="3">
    <source>
        <dbReference type="ARBA" id="ARBA00023163"/>
    </source>
</evidence>
<evidence type="ECO:0000259" key="5">
    <source>
        <dbReference type="PROSITE" id="PS50937"/>
    </source>
</evidence>
<dbReference type="PANTHER" id="PTHR30204:SF94">
    <property type="entry name" value="HEAVY METAL-DEPENDENT TRANSCRIPTIONAL REGULATOR HI_0293-RELATED"/>
    <property type="match status" value="1"/>
</dbReference>
<dbReference type="PROSITE" id="PS50937">
    <property type="entry name" value="HTH_MERR_2"/>
    <property type="match status" value="1"/>
</dbReference>
<protein>
    <submittedName>
        <fullName evidence="6">MerR family transcriptional regulator</fullName>
    </submittedName>
</protein>
<feature type="domain" description="HTH merR-type" evidence="5">
    <location>
        <begin position="1"/>
        <end position="69"/>
    </location>
</feature>
<dbReference type="EMBL" id="MUFB01000003">
    <property type="protein sequence ID" value="OOE87147.1"/>
    <property type="molecule type" value="Genomic_DNA"/>
</dbReference>
<dbReference type="InterPro" id="IPR009061">
    <property type="entry name" value="DNA-bd_dom_put_sf"/>
</dbReference>
<dbReference type="PROSITE" id="PS00552">
    <property type="entry name" value="HTH_MERR_1"/>
    <property type="match status" value="1"/>
</dbReference>
<evidence type="ECO:0000313" key="7">
    <source>
        <dbReference type="Proteomes" id="UP000189410"/>
    </source>
</evidence>
<evidence type="ECO:0000256" key="1">
    <source>
        <dbReference type="ARBA" id="ARBA00023015"/>
    </source>
</evidence>
<dbReference type="RefSeq" id="WP_077578550.1">
    <property type="nucleotide sequence ID" value="NZ_MUFB01000003.1"/>
</dbReference>
<dbReference type="SMART" id="SM00422">
    <property type="entry name" value="HTH_MERR"/>
    <property type="match status" value="1"/>
</dbReference>
<accession>A0ABX3KE02</accession>